<dbReference type="AlphaFoldDB" id="H5U6K0"/>
<reference evidence="2 3" key="1">
    <citation type="submission" date="2012-02" db="EMBL/GenBank/DDBJ databases">
        <title>Whole genome shotgun sequence of Gordonia sputi NBRC 100414.</title>
        <authorList>
            <person name="Yoshida I."/>
            <person name="Hosoyama A."/>
            <person name="Tsuchikane K."/>
            <person name="Katsumata H."/>
            <person name="Yamazaki S."/>
            <person name="Fujita N."/>
        </authorList>
    </citation>
    <scope>NUCLEOTIDE SEQUENCE [LARGE SCALE GENOMIC DNA]</scope>
    <source>
        <strain evidence="2 3">NBRC 100414</strain>
    </source>
</reference>
<accession>H5U6K0</accession>
<dbReference type="Proteomes" id="UP000005845">
    <property type="component" value="Unassembled WGS sequence"/>
</dbReference>
<keyword evidence="3" id="KW-1185">Reference proteome</keyword>
<name>H5U6K0_9ACTN</name>
<gene>
    <name evidence="2" type="ORF">GOSPT_129_00050</name>
</gene>
<organism evidence="2 3">
    <name type="scientific">Gordonia sputi NBRC 100414</name>
    <dbReference type="NCBI Taxonomy" id="1089453"/>
    <lineage>
        <taxon>Bacteria</taxon>
        <taxon>Bacillati</taxon>
        <taxon>Actinomycetota</taxon>
        <taxon>Actinomycetes</taxon>
        <taxon>Mycobacteriales</taxon>
        <taxon>Gordoniaceae</taxon>
        <taxon>Gordonia</taxon>
    </lineage>
</organism>
<evidence type="ECO:0000313" key="3">
    <source>
        <dbReference type="Proteomes" id="UP000005845"/>
    </source>
</evidence>
<comment type="caution">
    <text evidence="2">The sequence shown here is derived from an EMBL/GenBank/DDBJ whole genome shotgun (WGS) entry which is preliminary data.</text>
</comment>
<proteinExistence type="predicted"/>
<protein>
    <submittedName>
        <fullName evidence="2">Uncharacterized protein</fullName>
    </submittedName>
</protein>
<feature type="region of interest" description="Disordered" evidence="1">
    <location>
        <begin position="1"/>
        <end position="32"/>
    </location>
</feature>
<dbReference type="EMBL" id="BAFC01000127">
    <property type="protein sequence ID" value="GAB41358.1"/>
    <property type="molecule type" value="Genomic_DNA"/>
</dbReference>
<sequence>MTVEEVEQGGQVGSHRRHHHVGRDGSATERVGIEAPAPYPAVDDRGGPQSLDELIEVLDAREVDAGRNVQSENRMDVSVDEAGGECRAPRSTI</sequence>
<feature type="region of interest" description="Disordered" evidence="1">
    <location>
        <begin position="66"/>
        <end position="93"/>
    </location>
</feature>
<evidence type="ECO:0000256" key="1">
    <source>
        <dbReference type="SAM" id="MobiDB-lite"/>
    </source>
</evidence>
<evidence type="ECO:0000313" key="2">
    <source>
        <dbReference type="EMBL" id="GAB41358.1"/>
    </source>
</evidence>